<keyword evidence="2" id="KW-0472">Membrane</keyword>
<dbReference type="HOGENOM" id="CLU_1262975_0_0_1"/>
<evidence type="ECO:0000256" key="1">
    <source>
        <dbReference type="SAM" id="MobiDB-lite"/>
    </source>
</evidence>
<keyword evidence="5" id="KW-1185">Reference proteome</keyword>
<dbReference type="AlphaFoldDB" id="T1INB8"/>
<evidence type="ECO:0000313" key="4">
    <source>
        <dbReference type="EnsemblMetazoa" id="SMAR002495-PA"/>
    </source>
</evidence>
<feature type="compositionally biased region" description="Low complexity" evidence="1">
    <location>
        <begin position="193"/>
        <end position="204"/>
    </location>
</feature>
<dbReference type="EMBL" id="JH431152">
    <property type="status" value="NOT_ANNOTATED_CDS"/>
    <property type="molecule type" value="Genomic_DNA"/>
</dbReference>
<keyword evidence="3" id="KW-0732">Signal</keyword>
<proteinExistence type="predicted"/>
<accession>T1INB8</accession>
<feature type="region of interest" description="Disordered" evidence="1">
    <location>
        <begin position="190"/>
        <end position="219"/>
    </location>
</feature>
<dbReference type="OMA" id="NCRYRID"/>
<dbReference type="EnsemblMetazoa" id="SMAR002495-RA">
    <property type="protein sequence ID" value="SMAR002495-PA"/>
    <property type="gene ID" value="SMAR002495"/>
</dbReference>
<reference evidence="5" key="1">
    <citation type="submission" date="2011-05" db="EMBL/GenBank/DDBJ databases">
        <authorList>
            <person name="Richards S.R."/>
            <person name="Qu J."/>
            <person name="Jiang H."/>
            <person name="Jhangiani S.N."/>
            <person name="Agravi P."/>
            <person name="Goodspeed R."/>
            <person name="Gross S."/>
            <person name="Mandapat C."/>
            <person name="Jackson L."/>
            <person name="Mathew T."/>
            <person name="Pu L."/>
            <person name="Thornton R."/>
            <person name="Saada N."/>
            <person name="Wilczek-Boney K.B."/>
            <person name="Lee S."/>
            <person name="Kovar C."/>
            <person name="Wu Y."/>
            <person name="Scherer S.E."/>
            <person name="Worley K.C."/>
            <person name="Muzny D.M."/>
            <person name="Gibbs R."/>
        </authorList>
    </citation>
    <scope>NUCLEOTIDE SEQUENCE</scope>
    <source>
        <strain evidence="5">Brora</strain>
    </source>
</reference>
<organism evidence="4 5">
    <name type="scientific">Strigamia maritima</name>
    <name type="common">European centipede</name>
    <name type="synonym">Geophilus maritimus</name>
    <dbReference type="NCBI Taxonomy" id="126957"/>
    <lineage>
        <taxon>Eukaryota</taxon>
        <taxon>Metazoa</taxon>
        <taxon>Ecdysozoa</taxon>
        <taxon>Arthropoda</taxon>
        <taxon>Myriapoda</taxon>
        <taxon>Chilopoda</taxon>
        <taxon>Pleurostigmophora</taxon>
        <taxon>Geophilomorpha</taxon>
        <taxon>Linotaeniidae</taxon>
        <taxon>Strigamia</taxon>
    </lineage>
</organism>
<feature type="transmembrane region" description="Helical" evidence="2">
    <location>
        <begin position="150"/>
        <end position="173"/>
    </location>
</feature>
<evidence type="ECO:0000313" key="5">
    <source>
        <dbReference type="Proteomes" id="UP000014500"/>
    </source>
</evidence>
<reference evidence="4" key="2">
    <citation type="submission" date="2015-02" db="UniProtKB">
        <authorList>
            <consortium name="EnsemblMetazoa"/>
        </authorList>
    </citation>
    <scope>IDENTIFICATION</scope>
</reference>
<keyword evidence="2" id="KW-1133">Transmembrane helix</keyword>
<feature type="compositionally biased region" description="Basic and acidic residues" evidence="1">
    <location>
        <begin position="208"/>
        <end position="219"/>
    </location>
</feature>
<evidence type="ECO:0000256" key="3">
    <source>
        <dbReference type="SAM" id="SignalP"/>
    </source>
</evidence>
<feature type="chain" id="PRO_5004578670" description="Integrin alpha-2 domain-containing protein" evidence="3">
    <location>
        <begin position="26"/>
        <end position="219"/>
    </location>
</feature>
<evidence type="ECO:0000256" key="2">
    <source>
        <dbReference type="SAM" id="Phobius"/>
    </source>
</evidence>
<protein>
    <recommendedName>
        <fullName evidence="6">Integrin alpha-2 domain-containing protein</fullName>
    </recommendedName>
</protein>
<feature type="signal peptide" evidence="3">
    <location>
        <begin position="1"/>
        <end position="25"/>
    </location>
</feature>
<keyword evidence="2" id="KW-0812">Transmembrane</keyword>
<sequence>MSLFQFQSNLLILLLLLYNAYQAEMYCQFEGYRAACNVYLRKGVMTKVTAVINHCNVPIDVTFFIKSDEPQVEWDYTFISTNPPQSEAISGFTVPVLLSVDLEKKREQIVVKANFHVNEFKDVPLLNNKIQIKSFADCAFGFSPKNTGHIIIGVVLTLLLFAVSGSIICWICYRRKKTGAELVALVDDMEAESSQPSSSTSTSTIRLSDVRNSDCESPA</sequence>
<name>T1INB8_STRMM</name>
<dbReference type="Proteomes" id="UP000014500">
    <property type="component" value="Unassembled WGS sequence"/>
</dbReference>
<evidence type="ECO:0008006" key="6">
    <source>
        <dbReference type="Google" id="ProtNLM"/>
    </source>
</evidence>